<proteinExistence type="inferred from homology"/>
<keyword evidence="8" id="KW-1185">Reference proteome</keyword>
<dbReference type="OrthoDB" id="416777at2759"/>
<gene>
    <name evidence="7" type="ORF">INT47_005368</name>
</gene>
<dbReference type="InterPro" id="IPR019438">
    <property type="entry name" value="Q_salvage"/>
</dbReference>
<organism evidence="7 8">
    <name type="scientific">Mucor saturninus</name>
    <dbReference type="NCBI Taxonomy" id="64648"/>
    <lineage>
        <taxon>Eukaryota</taxon>
        <taxon>Fungi</taxon>
        <taxon>Fungi incertae sedis</taxon>
        <taxon>Mucoromycota</taxon>
        <taxon>Mucoromycotina</taxon>
        <taxon>Mucoromycetes</taxon>
        <taxon>Mucorales</taxon>
        <taxon>Mucorineae</taxon>
        <taxon>Mucoraceae</taxon>
        <taxon>Mucor</taxon>
    </lineage>
</organism>
<comment type="similarity">
    <text evidence="2 6">Belongs to the QNG1 protein family.</text>
</comment>
<comment type="caution">
    <text evidence="7">The sequence shown here is derived from an EMBL/GenBank/DDBJ whole genome shotgun (WGS) entry which is preliminary data.</text>
</comment>
<name>A0A8H7QPE1_9FUNG</name>
<protein>
    <recommendedName>
        <fullName evidence="3 6">Queuosine 5'-phosphate N-glycosylase/hydrolase</fullName>
        <ecNumber evidence="6">3.2.2.-</ecNumber>
    </recommendedName>
    <alternativeName>
        <fullName evidence="4 6">Queuosine-nucleotide N-glycosylase/hydrolase</fullName>
    </alternativeName>
</protein>
<dbReference type="PANTHER" id="PTHR21314">
    <property type="entry name" value="QUEUOSINE 5'-PHOSPHATE N-GLYCOSYLASE_HYDROLASE-RELATED"/>
    <property type="match status" value="1"/>
</dbReference>
<sequence>MPTREIIDQQSAISKKIAKENKVLESAKFISENSKNVSIPEENLGTAVQTIISNMKERKYSTKTWNEHPLHPKVADCRTVDCCTRIFLIDLLNFSFWSDLDASDKSVPHPDRYAIKYDGIAYTGYWSLCAVVNRALDNGIPITNPAYYGSKATDEELEAIFKSDTKESAPMLSERIRVMREAGQVLCDKFEGSFINCINQADNSASKLLDIIIENFPCFNDVHDFHGRKVYILKRAQILIADLWACFDGQSFGRFDDIDSITMFADYRVPQALYQLGLLRYSPELIKKLENREYFPSGSEDEVEIRGNSIWAVELARERIEKIDPNLKINAILIDFYIWDMAKEIQDQMTVPTHCTRSCFY</sequence>
<dbReference type="GO" id="GO:0006400">
    <property type="term" value="P:tRNA modification"/>
    <property type="evidence" value="ECO:0007669"/>
    <property type="project" value="TreeGrafter"/>
</dbReference>
<evidence type="ECO:0000256" key="1">
    <source>
        <dbReference type="ARBA" id="ARBA00022801"/>
    </source>
</evidence>
<keyword evidence="1 6" id="KW-0378">Hydrolase</keyword>
<dbReference type="PANTHER" id="PTHR21314:SF0">
    <property type="entry name" value="QUEUOSINE 5'-PHOSPHATE N-GLYCOSYLASE_HYDROLASE"/>
    <property type="match status" value="1"/>
</dbReference>
<dbReference type="Pfam" id="PF10343">
    <property type="entry name" value="Q_salvage"/>
    <property type="match status" value="1"/>
</dbReference>
<dbReference type="EC" id="3.2.2.-" evidence="6"/>
<dbReference type="Proteomes" id="UP000603453">
    <property type="component" value="Unassembled WGS sequence"/>
</dbReference>
<dbReference type="AlphaFoldDB" id="A0A8H7QPE1"/>
<accession>A0A8H7QPE1</accession>
<evidence type="ECO:0000313" key="8">
    <source>
        <dbReference type="Proteomes" id="UP000603453"/>
    </source>
</evidence>
<evidence type="ECO:0000256" key="3">
    <source>
        <dbReference type="ARBA" id="ARBA00035306"/>
    </source>
</evidence>
<evidence type="ECO:0000256" key="4">
    <source>
        <dbReference type="ARBA" id="ARBA00035393"/>
    </source>
</evidence>
<dbReference type="EMBL" id="JAEPRD010000155">
    <property type="protein sequence ID" value="KAG2196032.1"/>
    <property type="molecule type" value="Genomic_DNA"/>
</dbReference>
<evidence type="ECO:0000256" key="5">
    <source>
        <dbReference type="ARBA" id="ARBA00048204"/>
    </source>
</evidence>
<comment type="function">
    <text evidence="6">Catalyzes the hydrolysis of queuosine 5'-phosphate, releasing the nucleobase queuine (q). Is required for salvage of queuine from exogenous queuosine (Q) that is imported and then converted to queuosine 5'-phosphate intracellularly.</text>
</comment>
<evidence type="ECO:0000256" key="6">
    <source>
        <dbReference type="RuleBase" id="RU365002"/>
    </source>
</evidence>
<reference evidence="7" key="1">
    <citation type="submission" date="2020-12" db="EMBL/GenBank/DDBJ databases">
        <title>Metabolic potential, ecology and presence of endohyphal bacteria is reflected in genomic diversity of Mucoromycotina.</title>
        <authorList>
            <person name="Muszewska A."/>
            <person name="Okrasinska A."/>
            <person name="Steczkiewicz K."/>
            <person name="Drgas O."/>
            <person name="Orlowska M."/>
            <person name="Perlinska-Lenart U."/>
            <person name="Aleksandrzak-Piekarczyk T."/>
            <person name="Szatraj K."/>
            <person name="Zielenkiewicz U."/>
            <person name="Pilsyk S."/>
            <person name="Malc E."/>
            <person name="Mieczkowski P."/>
            <person name="Kruszewska J.S."/>
            <person name="Biernat P."/>
            <person name="Pawlowska J."/>
        </authorList>
    </citation>
    <scope>NUCLEOTIDE SEQUENCE</scope>
    <source>
        <strain evidence="7">WA0000017839</strain>
    </source>
</reference>
<comment type="catalytic activity">
    <reaction evidence="5 6">
        <text>queuosine 5'-phosphate + H2O = queuine + D-ribose 5-phosphate</text>
        <dbReference type="Rhea" id="RHEA:75387"/>
        <dbReference type="ChEBI" id="CHEBI:15377"/>
        <dbReference type="ChEBI" id="CHEBI:17433"/>
        <dbReference type="ChEBI" id="CHEBI:78346"/>
        <dbReference type="ChEBI" id="CHEBI:194371"/>
    </reaction>
    <physiologicalReaction direction="left-to-right" evidence="5 6">
        <dbReference type="Rhea" id="RHEA:75388"/>
    </physiologicalReaction>
</comment>
<evidence type="ECO:0000256" key="2">
    <source>
        <dbReference type="ARBA" id="ARBA00035119"/>
    </source>
</evidence>
<evidence type="ECO:0000313" key="7">
    <source>
        <dbReference type="EMBL" id="KAG2196032.1"/>
    </source>
</evidence>
<dbReference type="GO" id="GO:0016787">
    <property type="term" value="F:hydrolase activity"/>
    <property type="evidence" value="ECO:0007669"/>
    <property type="project" value="UniProtKB-KW"/>
</dbReference>